<name>A0A1R1Y9Y5_9FUNG</name>
<protein>
    <submittedName>
        <fullName evidence="1">Uncharacterized protein</fullName>
    </submittedName>
</protein>
<organism evidence="1 2">
    <name type="scientific">Smittium culicis</name>
    <dbReference type="NCBI Taxonomy" id="133412"/>
    <lineage>
        <taxon>Eukaryota</taxon>
        <taxon>Fungi</taxon>
        <taxon>Fungi incertae sedis</taxon>
        <taxon>Zoopagomycota</taxon>
        <taxon>Kickxellomycotina</taxon>
        <taxon>Harpellomycetes</taxon>
        <taxon>Harpellales</taxon>
        <taxon>Legeriomycetaceae</taxon>
        <taxon>Smittium</taxon>
    </lineage>
</organism>
<comment type="caution">
    <text evidence="1">The sequence shown here is derived from an EMBL/GenBank/DDBJ whole genome shotgun (WGS) entry which is preliminary data.</text>
</comment>
<dbReference type="Gene3D" id="1.25.40.10">
    <property type="entry name" value="Tetratricopeptide repeat domain"/>
    <property type="match status" value="1"/>
</dbReference>
<dbReference type="EMBL" id="LSSN01000480">
    <property type="protein sequence ID" value="OMJ23747.1"/>
    <property type="molecule type" value="Genomic_DNA"/>
</dbReference>
<evidence type="ECO:0000313" key="1">
    <source>
        <dbReference type="EMBL" id="OMJ23747.1"/>
    </source>
</evidence>
<dbReference type="InterPro" id="IPR011990">
    <property type="entry name" value="TPR-like_helical_dom_sf"/>
</dbReference>
<evidence type="ECO:0000313" key="2">
    <source>
        <dbReference type="Proteomes" id="UP000187283"/>
    </source>
</evidence>
<proteinExistence type="predicted"/>
<dbReference type="OrthoDB" id="265717at2759"/>
<dbReference type="Proteomes" id="UP000187283">
    <property type="component" value="Unassembled WGS sequence"/>
</dbReference>
<dbReference type="AlphaFoldDB" id="A0A1R1Y9Y5"/>
<sequence>MINLVYCYQKTNQPILALSNIRTVVFNLDESKIFPRNWPDLSKLRITLGKLLVQVANERHEKLPNSSKEIVKKYYKLAIESFKLALNELSVSFGPSHIYTNQVRALLEICKSSNPAYLYNSTYKPENDKFVKPIAKMATVTRPKSVKGFILKPKGLVNQPPPTTNS</sequence>
<keyword evidence="2" id="KW-1185">Reference proteome</keyword>
<reference evidence="1 2" key="1">
    <citation type="submission" date="2017-01" db="EMBL/GenBank/DDBJ databases">
        <authorList>
            <person name="Mah S.A."/>
            <person name="Swanson W.J."/>
            <person name="Moy G.W."/>
            <person name="Vacquier V.D."/>
        </authorList>
    </citation>
    <scope>NUCLEOTIDE SEQUENCE [LARGE SCALE GENOMIC DNA]</scope>
    <source>
        <strain evidence="1 2">GSMNP</strain>
    </source>
</reference>
<gene>
    <name evidence="1" type="ORF">AYI70_g2048</name>
</gene>
<accession>A0A1R1Y9Y5</accession>